<protein>
    <submittedName>
        <fullName evidence="1">Uncharacterized protein</fullName>
    </submittedName>
</protein>
<gene>
    <name evidence="1" type="ORF">LCGC14_2774480</name>
</gene>
<reference evidence="1" key="1">
    <citation type="journal article" date="2015" name="Nature">
        <title>Complex archaea that bridge the gap between prokaryotes and eukaryotes.</title>
        <authorList>
            <person name="Spang A."/>
            <person name="Saw J.H."/>
            <person name="Jorgensen S.L."/>
            <person name="Zaremba-Niedzwiedzka K."/>
            <person name="Martijn J."/>
            <person name="Lind A.E."/>
            <person name="van Eijk R."/>
            <person name="Schleper C."/>
            <person name="Guy L."/>
            <person name="Ettema T.J."/>
        </authorList>
    </citation>
    <scope>NUCLEOTIDE SEQUENCE</scope>
</reference>
<evidence type="ECO:0000313" key="1">
    <source>
        <dbReference type="EMBL" id="KKK85318.1"/>
    </source>
</evidence>
<accession>A0A0F8YV33</accession>
<comment type="caution">
    <text evidence="1">The sequence shown here is derived from an EMBL/GenBank/DDBJ whole genome shotgun (WGS) entry which is preliminary data.</text>
</comment>
<sequence>MGERKSITVEEFNNRLTIKLQKTLASELIHIPGFYELVSEEFNNDILSEWEDDQAKDDR</sequence>
<name>A0A0F8YV33_9ZZZZ</name>
<dbReference type="AlphaFoldDB" id="A0A0F8YV33"/>
<dbReference type="EMBL" id="LAZR01051363">
    <property type="protein sequence ID" value="KKK85318.1"/>
    <property type="molecule type" value="Genomic_DNA"/>
</dbReference>
<proteinExistence type="predicted"/>
<organism evidence="1">
    <name type="scientific">marine sediment metagenome</name>
    <dbReference type="NCBI Taxonomy" id="412755"/>
    <lineage>
        <taxon>unclassified sequences</taxon>
        <taxon>metagenomes</taxon>
        <taxon>ecological metagenomes</taxon>
    </lineage>
</organism>